<comment type="caution">
    <text evidence="7">The sequence shown here is derived from an EMBL/GenBank/DDBJ whole genome shotgun (WGS) entry which is preliminary data.</text>
</comment>
<dbReference type="Gene3D" id="6.20.340.10">
    <property type="match status" value="1"/>
</dbReference>
<feature type="compositionally biased region" description="Polar residues" evidence="6">
    <location>
        <begin position="113"/>
        <end position="123"/>
    </location>
</feature>
<dbReference type="GO" id="GO:0003735">
    <property type="term" value="F:structural constituent of ribosome"/>
    <property type="evidence" value="ECO:0007669"/>
    <property type="project" value="InterPro"/>
</dbReference>
<dbReference type="GO" id="GO:1990904">
    <property type="term" value="C:ribonucleoprotein complex"/>
    <property type="evidence" value="ECO:0007669"/>
    <property type="project" value="UniProtKB-KW"/>
</dbReference>
<name>A0AA40ICN0_CNENI</name>
<dbReference type="EMBL" id="JAULJE010000001">
    <property type="protein sequence ID" value="KAK1346791.1"/>
    <property type="molecule type" value="Genomic_DNA"/>
</dbReference>
<evidence type="ECO:0000256" key="1">
    <source>
        <dbReference type="ARBA" id="ARBA00009875"/>
    </source>
</evidence>
<feature type="region of interest" description="Disordered" evidence="6">
    <location>
        <begin position="113"/>
        <end position="136"/>
    </location>
</feature>
<reference evidence="7" key="1">
    <citation type="submission" date="2023-06" db="EMBL/GenBank/DDBJ databases">
        <title>Reference genome for the Northern bat (Eptesicus nilssonii), a most northern bat species.</title>
        <authorList>
            <person name="Laine V.N."/>
            <person name="Pulliainen A.T."/>
            <person name="Lilley T.M."/>
        </authorList>
    </citation>
    <scope>NUCLEOTIDE SEQUENCE</scope>
    <source>
        <strain evidence="7">BLF_Eptnil</strain>
        <tissue evidence="7">Kidney</tissue>
    </source>
</reference>
<evidence type="ECO:0000256" key="3">
    <source>
        <dbReference type="ARBA" id="ARBA00023274"/>
    </source>
</evidence>
<sequence>MKQHVSRAYGAKCVCDRIKCAFLIEEQKIVVKVLKATHTESERTMITVSTSKSKMPLRSCPDARQSSVSPYVSGSPRVSPGTGVQSKQELVSPSQFIEQHIQTYFRTKPQQLSGCKAQGSGSCKPQWLRGRGISEP</sequence>
<dbReference type="GO" id="GO:0005840">
    <property type="term" value="C:ribosome"/>
    <property type="evidence" value="ECO:0007669"/>
    <property type="project" value="UniProtKB-KW"/>
</dbReference>
<keyword evidence="8" id="KW-1185">Reference proteome</keyword>
<dbReference type="InterPro" id="IPR038562">
    <property type="entry name" value="Ribosomal_eL34_C_sf"/>
</dbReference>
<evidence type="ECO:0000256" key="2">
    <source>
        <dbReference type="ARBA" id="ARBA00022980"/>
    </source>
</evidence>
<dbReference type="InterPro" id="IPR008195">
    <property type="entry name" value="Ribosomal_eL34"/>
</dbReference>
<comment type="similarity">
    <text evidence="1">Belongs to the eukaryotic ribosomal protein eL34 family.</text>
</comment>
<evidence type="ECO:0000313" key="8">
    <source>
        <dbReference type="Proteomes" id="UP001177744"/>
    </source>
</evidence>
<dbReference type="AlphaFoldDB" id="A0AA40ICN0"/>
<evidence type="ECO:0000256" key="4">
    <source>
        <dbReference type="ARBA" id="ARBA00035227"/>
    </source>
</evidence>
<keyword evidence="3" id="KW-0687">Ribonucleoprotein</keyword>
<evidence type="ECO:0000256" key="6">
    <source>
        <dbReference type="SAM" id="MobiDB-lite"/>
    </source>
</evidence>
<proteinExistence type="inferred from homology"/>
<dbReference type="Proteomes" id="UP001177744">
    <property type="component" value="Unassembled WGS sequence"/>
</dbReference>
<organism evidence="7 8">
    <name type="scientific">Cnephaeus nilssonii</name>
    <name type="common">Northern bat</name>
    <name type="synonym">Eptesicus nilssonii</name>
    <dbReference type="NCBI Taxonomy" id="3371016"/>
    <lineage>
        <taxon>Eukaryota</taxon>
        <taxon>Metazoa</taxon>
        <taxon>Chordata</taxon>
        <taxon>Craniata</taxon>
        <taxon>Vertebrata</taxon>
        <taxon>Euteleostomi</taxon>
        <taxon>Mammalia</taxon>
        <taxon>Eutheria</taxon>
        <taxon>Laurasiatheria</taxon>
        <taxon>Chiroptera</taxon>
        <taxon>Yangochiroptera</taxon>
        <taxon>Vespertilionidae</taxon>
        <taxon>Cnephaeus</taxon>
    </lineage>
</organism>
<dbReference type="GO" id="GO:0006412">
    <property type="term" value="P:translation"/>
    <property type="evidence" value="ECO:0007669"/>
    <property type="project" value="InterPro"/>
</dbReference>
<dbReference type="PANTHER" id="PTHR46595">
    <property type="entry name" value="60S RIBOSOMAL PROTEIN L34"/>
    <property type="match status" value="1"/>
</dbReference>
<evidence type="ECO:0000256" key="5">
    <source>
        <dbReference type="ARBA" id="ARBA00035333"/>
    </source>
</evidence>
<accession>A0AA40ICN0</accession>
<protein>
    <recommendedName>
        <fullName evidence="4">Large ribosomal subunit protein eL34</fullName>
    </recommendedName>
    <alternativeName>
        <fullName evidence="5">60S ribosomal protein L34</fullName>
    </alternativeName>
</protein>
<evidence type="ECO:0000313" key="7">
    <source>
        <dbReference type="EMBL" id="KAK1346791.1"/>
    </source>
</evidence>
<feature type="region of interest" description="Disordered" evidence="6">
    <location>
        <begin position="45"/>
        <end position="87"/>
    </location>
</feature>
<keyword evidence="2" id="KW-0689">Ribosomal protein</keyword>
<gene>
    <name evidence="7" type="ORF">QTO34_000651</name>
</gene>